<dbReference type="Proteomes" id="UP000092730">
    <property type="component" value="Chromosome 5"/>
</dbReference>
<sequence length="92" mass="10145">MSESNPSPLTAPDRDDPPETVQMLIINIKPGATETQYADCVTPQEMLPELINLLQEFKENGVSPASIAYNPQGVCVVAHFEDEQWEKIFGLG</sequence>
<dbReference type="OrthoDB" id="10353789at2759"/>
<name>A0A1B9FZT6_9TREE</name>
<dbReference type="GeneID" id="30210137"/>
<reference evidence="1" key="1">
    <citation type="submission" date="2013-07" db="EMBL/GenBank/DDBJ databases">
        <title>The Genome Sequence of Cryptococcus bestiolae CBS10118.</title>
        <authorList>
            <consortium name="The Broad Institute Genome Sequencing Platform"/>
            <person name="Cuomo C."/>
            <person name="Litvintseva A."/>
            <person name="Chen Y."/>
            <person name="Heitman J."/>
            <person name="Sun S."/>
            <person name="Springer D."/>
            <person name="Dromer F."/>
            <person name="Young S.K."/>
            <person name="Zeng Q."/>
            <person name="Gargeya S."/>
            <person name="Fitzgerald M."/>
            <person name="Abouelleil A."/>
            <person name="Alvarado L."/>
            <person name="Berlin A.M."/>
            <person name="Chapman S.B."/>
            <person name="Dewar J."/>
            <person name="Goldberg J."/>
            <person name="Griggs A."/>
            <person name="Gujja S."/>
            <person name="Hansen M."/>
            <person name="Howarth C."/>
            <person name="Imamovic A."/>
            <person name="Larimer J."/>
            <person name="McCowan C."/>
            <person name="Murphy C."/>
            <person name="Pearson M."/>
            <person name="Priest M."/>
            <person name="Roberts A."/>
            <person name="Saif S."/>
            <person name="Shea T."/>
            <person name="Sykes S."/>
            <person name="Wortman J."/>
            <person name="Nusbaum C."/>
            <person name="Birren B."/>
        </authorList>
    </citation>
    <scope>NUCLEOTIDE SEQUENCE [LARGE SCALE GENOMIC DNA]</scope>
    <source>
        <strain evidence="1">CBS 10118</strain>
    </source>
</reference>
<proteinExistence type="predicted"/>
<evidence type="ECO:0000313" key="2">
    <source>
        <dbReference type="EMBL" id="WVW84964.1"/>
    </source>
</evidence>
<evidence type="ECO:0000313" key="1">
    <source>
        <dbReference type="EMBL" id="OCF24279.1"/>
    </source>
</evidence>
<dbReference type="KEGG" id="kbi:30210137"/>
<protein>
    <submittedName>
        <fullName evidence="1">Uncharacterized protein</fullName>
    </submittedName>
</protein>
<dbReference type="RefSeq" id="XP_019045349.1">
    <property type="nucleotide sequence ID" value="XM_019192352.1"/>
</dbReference>
<dbReference type="EMBL" id="CP144545">
    <property type="protein sequence ID" value="WVW84964.1"/>
    <property type="molecule type" value="Genomic_DNA"/>
</dbReference>
<gene>
    <name evidence="1" type="ORF">I302_05738</name>
    <name evidence="2" type="ORF">I302_107000</name>
</gene>
<reference evidence="1" key="3">
    <citation type="submission" date="2014-01" db="EMBL/GenBank/DDBJ databases">
        <title>Evolution of pathogenesis and genome organization in the Tremellales.</title>
        <authorList>
            <person name="Cuomo C."/>
            <person name="Litvintseva A."/>
            <person name="Heitman J."/>
            <person name="Chen Y."/>
            <person name="Sun S."/>
            <person name="Springer D."/>
            <person name="Dromer F."/>
            <person name="Young S."/>
            <person name="Zeng Q."/>
            <person name="Chapman S."/>
            <person name="Gujja S."/>
            <person name="Saif S."/>
            <person name="Birren B."/>
        </authorList>
    </citation>
    <scope>NUCLEOTIDE SEQUENCE</scope>
    <source>
        <strain evidence="1">CBS 10118</strain>
    </source>
</reference>
<reference evidence="2" key="4">
    <citation type="submission" date="2024-02" db="EMBL/GenBank/DDBJ databases">
        <title>Comparative genomics of Cryptococcus and Kwoniella reveals pathogenesis evolution and contrasting modes of karyotype evolution via chromosome fusion or intercentromeric recombination.</title>
        <authorList>
            <person name="Coelho M.A."/>
            <person name="David-Palma M."/>
            <person name="Shea T."/>
            <person name="Bowers K."/>
            <person name="McGinley-Smith S."/>
            <person name="Mohammad A.W."/>
            <person name="Gnirke A."/>
            <person name="Yurkov A.M."/>
            <person name="Nowrousian M."/>
            <person name="Sun S."/>
            <person name="Cuomo C.A."/>
            <person name="Heitman J."/>
        </authorList>
    </citation>
    <scope>NUCLEOTIDE SEQUENCE</scope>
    <source>
        <strain evidence="2">CBS 10118</strain>
    </source>
</reference>
<organism evidence="1">
    <name type="scientific">Kwoniella bestiolae CBS 10118</name>
    <dbReference type="NCBI Taxonomy" id="1296100"/>
    <lineage>
        <taxon>Eukaryota</taxon>
        <taxon>Fungi</taxon>
        <taxon>Dikarya</taxon>
        <taxon>Basidiomycota</taxon>
        <taxon>Agaricomycotina</taxon>
        <taxon>Tremellomycetes</taxon>
        <taxon>Tremellales</taxon>
        <taxon>Cryptococcaceae</taxon>
        <taxon>Kwoniella</taxon>
    </lineage>
</organism>
<dbReference type="AlphaFoldDB" id="A0A1B9FZT6"/>
<dbReference type="EMBL" id="KI894022">
    <property type="protein sequence ID" value="OCF24279.1"/>
    <property type="molecule type" value="Genomic_DNA"/>
</dbReference>
<keyword evidence="3" id="KW-1185">Reference proteome</keyword>
<reference evidence="2" key="2">
    <citation type="submission" date="2013-07" db="EMBL/GenBank/DDBJ databases">
        <authorList>
            <consortium name="The Broad Institute Genome Sequencing Platform"/>
            <person name="Cuomo C."/>
            <person name="Litvintseva A."/>
            <person name="Chen Y."/>
            <person name="Heitman J."/>
            <person name="Sun S."/>
            <person name="Springer D."/>
            <person name="Dromer F."/>
            <person name="Young S.K."/>
            <person name="Zeng Q."/>
            <person name="Gargeya S."/>
            <person name="Fitzgerald M."/>
            <person name="Abouelleil A."/>
            <person name="Alvarado L."/>
            <person name="Berlin A.M."/>
            <person name="Chapman S.B."/>
            <person name="Dewar J."/>
            <person name="Goldberg J."/>
            <person name="Griggs A."/>
            <person name="Gujja S."/>
            <person name="Hansen M."/>
            <person name="Howarth C."/>
            <person name="Imamovic A."/>
            <person name="Larimer J."/>
            <person name="McCowan C."/>
            <person name="Murphy C."/>
            <person name="Pearson M."/>
            <person name="Priest M."/>
            <person name="Roberts A."/>
            <person name="Saif S."/>
            <person name="Shea T."/>
            <person name="Sykes S."/>
            <person name="Wortman J."/>
            <person name="Nusbaum C."/>
            <person name="Birren B."/>
        </authorList>
    </citation>
    <scope>NUCLEOTIDE SEQUENCE</scope>
    <source>
        <strain evidence="2">CBS 10118</strain>
    </source>
</reference>
<dbReference type="VEuPathDB" id="FungiDB:I302_05738"/>
<accession>A0A1B9FZT6</accession>
<evidence type="ECO:0000313" key="3">
    <source>
        <dbReference type="Proteomes" id="UP000092730"/>
    </source>
</evidence>